<comment type="cofactor">
    <cofactor evidence="1">
        <name>Mn(2+)</name>
        <dbReference type="ChEBI" id="CHEBI:29035"/>
    </cofactor>
</comment>
<dbReference type="PANTHER" id="PTHR43763:SF18">
    <property type="entry name" value="XAA-PRO AMINOPEPTIDASE 1"/>
    <property type="match status" value="1"/>
</dbReference>
<accession>A0A819CLA4</accession>
<dbReference type="Gene3D" id="3.40.350.10">
    <property type="entry name" value="Creatinase/prolidase N-terminal domain"/>
    <property type="match status" value="1"/>
</dbReference>
<evidence type="ECO:0000256" key="5">
    <source>
        <dbReference type="ARBA" id="ARBA00023211"/>
    </source>
</evidence>
<dbReference type="EMBL" id="CAJOBE010002420">
    <property type="protein sequence ID" value="CAF3821249.1"/>
    <property type="molecule type" value="Genomic_DNA"/>
</dbReference>
<protein>
    <recommendedName>
        <fullName evidence="11">Xaa-Pro aminopeptidase</fullName>
    </recommendedName>
</protein>
<feature type="domain" description="Peptidase M24" evidence="7">
    <location>
        <begin position="180"/>
        <end position="369"/>
    </location>
</feature>
<dbReference type="InterPro" id="IPR036005">
    <property type="entry name" value="Creatinase/aminopeptidase-like"/>
</dbReference>
<dbReference type="InterPro" id="IPR000994">
    <property type="entry name" value="Pept_M24"/>
</dbReference>
<dbReference type="Pfam" id="PF00557">
    <property type="entry name" value="Peptidase_M24"/>
    <property type="match status" value="1"/>
</dbReference>
<feature type="signal peptide" evidence="6">
    <location>
        <begin position="1"/>
        <end position="21"/>
    </location>
</feature>
<evidence type="ECO:0000256" key="4">
    <source>
        <dbReference type="ARBA" id="ARBA00022801"/>
    </source>
</evidence>
<comment type="caution">
    <text evidence="9">The sequence shown here is derived from an EMBL/GenBank/DDBJ whole genome shotgun (WGS) entry which is preliminary data.</text>
</comment>
<dbReference type="Pfam" id="PF01321">
    <property type="entry name" value="Creatinase_N"/>
    <property type="match status" value="1"/>
</dbReference>
<evidence type="ECO:0000256" key="1">
    <source>
        <dbReference type="ARBA" id="ARBA00001936"/>
    </source>
</evidence>
<keyword evidence="5" id="KW-0464">Manganese</keyword>
<dbReference type="PANTHER" id="PTHR43763">
    <property type="entry name" value="XAA-PRO AMINOPEPTIDASE 1"/>
    <property type="match status" value="1"/>
</dbReference>
<dbReference type="GO" id="GO:0005737">
    <property type="term" value="C:cytoplasm"/>
    <property type="evidence" value="ECO:0007669"/>
    <property type="project" value="UniProtKB-ARBA"/>
</dbReference>
<gene>
    <name evidence="9" type="ORF">FNK824_LOCUS16173</name>
</gene>
<organism evidence="9 10">
    <name type="scientific">Rotaria sordida</name>
    <dbReference type="NCBI Taxonomy" id="392033"/>
    <lineage>
        <taxon>Eukaryota</taxon>
        <taxon>Metazoa</taxon>
        <taxon>Spiralia</taxon>
        <taxon>Gnathifera</taxon>
        <taxon>Rotifera</taxon>
        <taxon>Eurotatoria</taxon>
        <taxon>Bdelloidea</taxon>
        <taxon>Philodinida</taxon>
        <taxon>Philodinidae</taxon>
        <taxon>Rotaria</taxon>
    </lineage>
</organism>
<keyword evidence="4" id="KW-0378">Hydrolase</keyword>
<dbReference type="InterPro" id="IPR029149">
    <property type="entry name" value="Creatin/AminoP/Spt16_N"/>
</dbReference>
<evidence type="ECO:0000256" key="6">
    <source>
        <dbReference type="SAM" id="SignalP"/>
    </source>
</evidence>
<dbReference type="Proteomes" id="UP000663874">
    <property type="component" value="Unassembled WGS sequence"/>
</dbReference>
<sequence>MISILVICLAVLAGTLRFVACQQTNYSCVVKQSQANTTEKLSKLRARMRSLSLYAYVIFSEDEYQSEYAQQYDTRRAWITGFLGSAGSAVVTLDQAALWIDSRYWTQAENELDCTNWLLIRQGEPNVLTLDDWIASSPIERTKAIKNPTEQKGMHDCGVRDSIARVRHLIWLENEINNNRQVNETQAAERLEYYQSLEAYFKGISFPTISAVGAHAATIHFEPNAETAAQITRDEVYLLDAGAQYLDGTTDVTRTHTFGTPTTEEKKAYTLVLQGSIDLADAVFPVGTYGRQLDILARQSLYKNFMDYAHSTGHGIGHFLSIHEGPSFIGMGYSSLDIPLTDGMVFSDEPGFYLPNSFGIRLETAIIVKNYTLPNNYMNSTVQFLYFE</sequence>
<evidence type="ECO:0008006" key="11">
    <source>
        <dbReference type="Google" id="ProtNLM"/>
    </source>
</evidence>
<dbReference type="Gene3D" id="3.90.230.10">
    <property type="entry name" value="Creatinase/methionine aminopeptidase superfamily"/>
    <property type="match status" value="1"/>
</dbReference>
<dbReference type="SUPFAM" id="SSF53092">
    <property type="entry name" value="Creatinase/prolidase N-terminal domain"/>
    <property type="match status" value="1"/>
</dbReference>
<feature type="chain" id="PRO_5032710009" description="Xaa-Pro aminopeptidase" evidence="6">
    <location>
        <begin position="22"/>
        <end position="388"/>
    </location>
</feature>
<comment type="similarity">
    <text evidence="2">Belongs to the peptidase M24B family.</text>
</comment>
<feature type="non-terminal residue" evidence="9">
    <location>
        <position position="388"/>
    </location>
</feature>
<feature type="domain" description="Creatinase N-terminal" evidence="8">
    <location>
        <begin position="41"/>
        <end position="132"/>
    </location>
</feature>
<reference evidence="9" key="1">
    <citation type="submission" date="2021-02" db="EMBL/GenBank/DDBJ databases">
        <authorList>
            <person name="Nowell W R."/>
        </authorList>
    </citation>
    <scope>NUCLEOTIDE SEQUENCE</scope>
</reference>
<dbReference type="FunFam" id="3.90.230.10:FF:000007">
    <property type="entry name" value="Xaa-Pro aminopeptidase P"/>
    <property type="match status" value="1"/>
</dbReference>
<dbReference type="CDD" id="cd01085">
    <property type="entry name" value="APP"/>
    <property type="match status" value="1"/>
</dbReference>
<keyword evidence="6" id="KW-0732">Signal</keyword>
<evidence type="ECO:0000259" key="8">
    <source>
        <dbReference type="Pfam" id="PF01321"/>
    </source>
</evidence>
<evidence type="ECO:0000256" key="3">
    <source>
        <dbReference type="ARBA" id="ARBA00022723"/>
    </source>
</evidence>
<dbReference type="InterPro" id="IPR033740">
    <property type="entry name" value="Pept_M24B"/>
</dbReference>
<evidence type="ECO:0000256" key="2">
    <source>
        <dbReference type="ARBA" id="ARBA00008766"/>
    </source>
</evidence>
<keyword evidence="3" id="KW-0479">Metal-binding</keyword>
<dbReference type="AlphaFoldDB" id="A0A819CLA4"/>
<evidence type="ECO:0000313" key="10">
    <source>
        <dbReference type="Proteomes" id="UP000663874"/>
    </source>
</evidence>
<name>A0A819CLA4_9BILA</name>
<dbReference type="GO" id="GO:0046872">
    <property type="term" value="F:metal ion binding"/>
    <property type="evidence" value="ECO:0007669"/>
    <property type="project" value="UniProtKB-KW"/>
</dbReference>
<dbReference type="InterPro" id="IPR050422">
    <property type="entry name" value="X-Pro_aminopeptidase_P"/>
</dbReference>
<evidence type="ECO:0000259" key="7">
    <source>
        <dbReference type="Pfam" id="PF00557"/>
    </source>
</evidence>
<evidence type="ECO:0000313" key="9">
    <source>
        <dbReference type="EMBL" id="CAF3821249.1"/>
    </source>
</evidence>
<dbReference type="InterPro" id="IPR000587">
    <property type="entry name" value="Creatinase_N"/>
</dbReference>
<dbReference type="GO" id="GO:0070006">
    <property type="term" value="F:metalloaminopeptidase activity"/>
    <property type="evidence" value="ECO:0007669"/>
    <property type="project" value="InterPro"/>
</dbReference>
<proteinExistence type="inferred from homology"/>
<dbReference type="SUPFAM" id="SSF55920">
    <property type="entry name" value="Creatinase/aminopeptidase"/>
    <property type="match status" value="1"/>
</dbReference>